<keyword evidence="3 5" id="KW-1133">Transmembrane helix</keyword>
<dbReference type="Proteomes" id="UP000515276">
    <property type="component" value="Chromosome"/>
</dbReference>
<evidence type="ECO:0000259" key="6">
    <source>
        <dbReference type="PROSITE" id="PS50850"/>
    </source>
</evidence>
<evidence type="ECO:0000256" key="4">
    <source>
        <dbReference type="ARBA" id="ARBA00023136"/>
    </source>
</evidence>
<dbReference type="Gene3D" id="1.20.1250.20">
    <property type="entry name" value="MFS general substrate transporter like domains"/>
    <property type="match status" value="1"/>
</dbReference>
<feature type="transmembrane region" description="Helical" evidence="5">
    <location>
        <begin position="89"/>
        <end position="108"/>
    </location>
</feature>
<protein>
    <submittedName>
        <fullName evidence="7">MFS transporter</fullName>
    </submittedName>
</protein>
<sequence>MPGSNTSSAVALDPPRAGRDGLALTAICLVALMFGLEISSVPVILPTLEQQLGTRFQDAQWIMNAYTLACTSVLMAAGTLADRFGRRRVLVLCLWLFGLASLACGLASDASTLIVARFVQGIGAGAMMICQFAILSHQFREPAARARAFALWGVIAGVGLGFGPMVGALILQLTDWRWVFLVHVPLSVLTLVLLHLSVEESRDPAAQRLDIAGMASLTLSVFALVYFITQGTESGFASPGMLGWAGLALLGLVSFVVIERRSAHPMFDFSVFRIARFNGALMGSVGMNLGFWPFIIFLPIYFQVGLGYSTLATGLALLAYTLPALLVPPLAERLALRHGAERIIPLGLGMIGVGFMLMAGANLASQPDAVLILAGCVLAGIGLGLTNSPTTNTTTGAVSPDRSGMASGIDFSARLITLALNIALMGLVLVLGIGQHLAEALPPSTAALWSGFSQDIAAGKLTTLSWPGQVAEEGAAIAQAALRQGTGWAMFYAGLGSCGLSLLSWLFFRRGRS</sequence>
<feature type="transmembrane region" description="Helical" evidence="5">
    <location>
        <begin position="279"/>
        <end position="302"/>
    </location>
</feature>
<proteinExistence type="predicted"/>
<evidence type="ECO:0000313" key="8">
    <source>
        <dbReference type="Proteomes" id="UP000515276"/>
    </source>
</evidence>
<dbReference type="PROSITE" id="PS50850">
    <property type="entry name" value="MFS"/>
    <property type="match status" value="1"/>
</dbReference>
<evidence type="ECO:0000256" key="2">
    <source>
        <dbReference type="ARBA" id="ARBA00022692"/>
    </source>
</evidence>
<feature type="transmembrane region" description="Helical" evidence="5">
    <location>
        <begin position="209"/>
        <end position="229"/>
    </location>
</feature>
<dbReference type="Gene3D" id="1.20.1720.10">
    <property type="entry name" value="Multidrug resistance protein D"/>
    <property type="match status" value="1"/>
</dbReference>
<feature type="transmembrane region" description="Helical" evidence="5">
    <location>
        <begin position="369"/>
        <end position="390"/>
    </location>
</feature>
<dbReference type="EMBL" id="CP059139">
    <property type="protein sequence ID" value="QMV63437.1"/>
    <property type="molecule type" value="Genomic_DNA"/>
</dbReference>
<feature type="transmembrane region" description="Helical" evidence="5">
    <location>
        <begin position="148"/>
        <end position="170"/>
    </location>
</feature>
<keyword evidence="2 5" id="KW-0812">Transmembrane</keyword>
<comment type="subcellular location">
    <subcellularLocation>
        <location evidence="1">Membrane</location>
        <topology evidence="1">Multi-pass membrane protein</topology>
    </subcellularLocation>
</comment>
<keyword evidence="8" id="KW-1185">Reference proteome</keyword>
<feature type="transmembrane region" description="Helical" evidence="5">
    <location>
        <begin position="65"/>
        <end position="82"/>
    </location>
</feature>
<dbReference type="InterPro" id="IPR011701">
    <property type="entry name" value="MFS"/>
</dbReference>
<dbReference type="PANTHER" id="PTHR42718:SF49">
    <property type="entry name" value="EXPORT PROTEIN"/>
    <property type="match status" value="1"/>
</dbReference>
<dbReference type="RefSeq" id="WP_182369478.1">
    <property type="nucleotide sequence ID" value="NZ_CP059139.1"/>
</dbReference>
<feature type="transmembrane region" description="Helical" evidence="5">
    <location>
        <begin position="308"/>
        <end position="331"/>
    </location>
</feature>
<dbReference type="SUPFAM" id="SSF103473">
    <property type="entry name" value="MFS general substrate transporter"/>
    <property type="match status" value="1"/>
</dbReference>
<evidence type="ECO:0000256" key="1">
    <source>
        <dbReference type="ARBA" id="ARBA00004141"/>
    </source>
</evidence>
<reference evidence="7 8" key="1">
    <citation type="journal article" date="2020" name="G3 (Bethesda)">
        <title>CeMbio - The Caenorhabditis elegans Microbiome Resource.</title>
        <authorList>
            <person name="Dirksen P."/>
            <person name="Assie A."/>
            <person name="Zimmermann J."/>
            <person name="Zhang F."/>
            <person name="Tietje A.M."/>
            <person name="Marsh S.A."/>
            <person name="Felix M.A."/>
            <person name="Shapira M."/>
            <person name="Kaleta C."/>
            <person name="Schulenburg H."/>
            <person name="Samuel B."/>
        </authorList>
    </citation>
    <scope>NUCLEOTIDE SEQUENCE [LARGE SCALE GENOMIC DNA]</scope>
    <source>
        <strain evidence="7 8">MSPm1</strain>
    </source>
</reference>
<feature type="transmembrane region" description="Helical" evidence="5">
    <location>
        <begin position="21"/>
        <end position="45"/>
    </location>
</feature>
<feature type="transmembrane region" description="Helical" evidence="5">
    <location>
        <begin position="114"/>
        <end position="136"/>
    </location>
</feature>
<dbReference type="Pfam" id="PF07690">
    <property type="entry name" value="MFS_1"/>
    <property type="match status" value="1"/>
</dbReference>
<accession>A0A7G5DNW2</accession>
<feature type="transmembrane region" description="Helical" evidence="5">
    <location>
        <begin position="411"/>
        <end position="433"/>
    </location>
</feature>
<feature type="transmembrane region" description="Helical" evidence="5">
    <location>
        <begin position="489"/>
        <end position="508"/>
    </location>
</feature>
<organism evidence="7 8">
    <name type="scientific">Pseudomonas berkeleyensis</name>
    <dbReference type="NCBI Taxonomy" id="2726956"/>
    <lineage>
        <taxon>Bacteria</taxon>
        <taxon>Pseudomonadati</taxon>
        <taxon>Pseudomonadota</taxon>
        <taxon>Gammaproteobacteria</taxon>
        <taxon>Pseudomonadales</taxon>
        <taxon>Pseudomonadaceae</taxon>
        <taxon>Pseudomonas</taxon>
    </lineage>
</organism>
<feature type="transmembrane region" description="Helical" evidence="5">
    <location>
        <begin position="241"/>
        <end position="258"/>
    </location>
</feature>
<feature type="domain" description="Major facilitator superfamily (MFS) profile" evidence="6">
    <location>
        <begin position="23"/>
        <end position="513"/>
    </location>
</feature>
<dbReference type="InterPro" id="IPR036259">
    <property type="entry name" value="MFS_trans_sf"/>
</dbReference>
<dbReference type="GO" id="GO:0016020">
    <property type="term" value="C:membrane"/>
    <property type="evidence" value="ECO:0007669"/>
    <property type="project" value="UniProtKB-SubCell"/>
</dbReference>
<evidence type="ECO:0000256" key="3">
    <source>
        <dbReference type="ARBA" id="ARBA00022989"/>
    </source>
</evidence>
<keyword evidence="4 5" id="KW-0472">Membrane</keyword>
<gene>
    <name evidence="7" type="ORF">HS968_26090</name>
</gene>
<evidence type="ECO:0000313" key="7">
    <source>
        <dbReference type="EMBL" id="QMV63437.1"/>
    </source>
</evidence>
<feature type="transmembrane region" description="Helical" evidence="5">
    <location>
        <begin position="343"/>
        <end position="363"/>
    </location>
</feature>
<feature type="transmembrane region" description="Helical" evidence="5">
    <location>
        <begin position="176"/>
        <end position="197"/>
    </location>
</feature>
<evidence type="ECO:0000256" key="5">
    <source>
        <dbReference type="SAM" id="Phobius"/>
    </source>
</evidence>
<name>A0A7G5DNW2_9PSED</name>
<dbReference type="InterPro" id="IPR020846">
    <property type="entry name" value="MFS_dom"/>
</dbReference>
<dbReference type="AlphaFoldDB" id="A0A7G5DNW2"/>
<dbReference type="PANTHER" id="PTHR42718">
    <property type="entry name" value="MAJOR FACILITATOR SUPERFAMILY MULTIDRUG TRANSPORTER MFSC"/>
    <property type="match status" value="1"/>
</dbReference>
<dbReference type="CDD" id="cd17321">
    <property type="entry name" value="MFS_MMR_MDR_like"/>
    <property type="match status" value="1"/>
</dbReference>
<dbReference type="GO" id="GO:0022857">
    <property type="term" value="F:transmembrane transporter activity"/>
    <property type="evidence" value="ECO:0007669"/>
    <property type="project" value="InterPro"/>
</dbReference>